<dbReference type="RefSeq" id="WP_089144791.1">
    <property type="nucleotide sequence ID" value="NZ_LUGD01000065.1"/>
</dbReference>
<accession>A0A226RC11</accession>
<comment type="caution">
    <text evidence="1">The sequence shown here is derived from an EMBL/GenBank/DDBJ whole genome shotgun (WGS) entry which is preliminary data.</text>
</comment>
<dbReference type="Proteomes" id="UP000215261">
    <property type="component" value="Unassembled WGS sequence"/>
</dbReference>
<name>A0A226RC11_9LACO</name>
<evidence type="ECO:0000313" key="1">
    <source>
        <dbReference type="EMBL" id="OXS39464.1"/>
    </source>
</evidence>
<protein>
    <submittedName>
        <fullName evidence="1">Uncharacterized protein</fullName>
    </submittedName>
</protein>
<dbReference type="EMBL" id="LUGO01000059">
    <property type="protein sequence ID" value="OXS39464.1"/>
    <property type="molecule type" value="Genomic_DNA"/>
</dbReference>
<proteinExistence type="predicted"/>
<sequence>MQGDARKGAIEEYAARQSSYARQEERVETIKGLVKLNFTKEQIIDFLTQNLNLSQQEADNAYNQAMATA</sequence>
<evidence type="ECO:0000313" key="2">
    <source>
        <dbReference type="Proteomes" id="UP000215261"/>
    </source>
</evidence>
<gene>
    <name evidence="1" type="ORF">AYP69_07280</name>
</gene>
<dbReference type="AlphaFoldDB" id="A0A226RC11"/>
<organism evidence="1 2">
    <name type="scientific">Ligilactobacillus agilis</name>
    <dbReference type="NCBI Taxonomy" id="1601"/>
    <lineage>
        <taxon>Bacteria</taxon>
        <taxon>Bacillati</taxon>
        <taxon>Bacillota</taxon>
        <taxon>Bacilli</taxon>
        <taxon>Lactobacillales</taxon>
        <taxon>Lactobacillaceae</taxon>
        <taxon>Ligilactobacillus</taxon>
    </lineage>
</organism>
<reference evidence="1 2" key="1">
    <citation type="submission" date="2016-03" db="EMBL/GenBank/DDBJ databases">
        <title>Sequencing of Lactobacillus Species from Commercial Turkeys.</title>
        <authorList>
            <person name="Johnson T.J."/>
            <person name="Youmans B.P."/>
            <person name="Case K.A."/>
        </authorList>
    </citation>
    <scope>NUCLEOTIDE SEQUENCE [LARGE SCALE GENOMIC DNA]</scope>
    <source>
        <strain evidence="1 2">UMNLA1</strain>
    </source>
</reference>